<dbReference type="EMBL" id="CP002352">
    <property type="protein sequence ID" value="ADV42573.1"/>
    <property type="molecule type" value="Genomic_DNA"/>
</dbReference>
<reference evidence="2 3" key="2">
    <citation type="journal article" date="2011" name="Stand. Genomic Sci.">
        <title>Complete genome sequence of Bacteroides helcogenes type strain (P 36-108).</title>
        <authorList>
            <person name="Pati A."/>
            <person name="Gronow S."/>
            <person name="Zeytun A."/>
            <person name="Lapidus A."/>
            <person name="Nolan M."/>
            <person name="Hammon N."/>
            <person name="Deshpande S."/>
            <person name="Cheng J.F."/>
            <person name="Tapia R."/>
            <person name="Han C."/>
            <person name="Goodwin L."/>
            <person name="Pitluck S."/>
            <person name="Liolios K."/>
            <person name="Pagani I."/>
            <person name="Ivanova N."/>
            <person name="Mavromatis K."/>
            <person name="Chen A."/>
            <person name="Palaniappan K."/>
            <person name="Land M."/>
            <person name="Hauser L."/>
            <person name="Chang Y.J."/>
            <person name="Jeffries C.D."/>
            <person name="Detter J.C."/>
            <person name="Brambilla E."/>
            <person name="Rohde M."/>
            <person name="Goker M."/>
            <person name="Woyke T."/>
            <person name="Bristow J."/>
            <person name="Eisen J.A."/>
            <person name="Markowitz V."/>
            <person name="Hugenholtz P."/>
            <person name="Kyrpides N.C."/>
            <person name="Klenk H.P."/>
            <person name="Lucas S."/>
        </authorList>
    </citation>
    <scope>NUCLEOTIDE SEQUENCE [LARGE SCALE GENOMIC DNA]</scope>
    <source>
        <strain evidence="3">ATCC 35417 / DSM 20613 / JCM 6297 / CCUG 15421 / P 36-108</strain>
    </source>
</reference>
<dbReference type="PANTHER" id="PTHR43685">
    <property type="entry name" value="GLYCOSYLTRANSFERASE"/>
    <property type="match status" value="1"/>
</dbReference>
<dbReference type="Proteomes" id="UP000008630">
    <property type="component" value="Chromosome"/>
</dbReference>
<dbReference type="KEGG" id="bhl:Bache_0548"/>
<protein>
    <submittedName>
        <fullName evidence="2">Glycosyl transferase family 2</fullName>
    </submittedName>
</protein>
<proteinExistence type="predicted"/>
<dbReference type="eggNOG" id="COG1216">
    <property type="taxonomic scope" value="Bacteria"/>
</dbReference>
<reference key="1">
    <citation type="submission" date="2010-11" db="EMBL/GenBank/DDBJ databases">
        <title>The complete genome of Bacteroides helcogenes P 36-108.</title>
        <authorList>
            <consortium name="US DOE Joint Genome Institute (JGI-PGF)"/>
            <person name="Lucas S."/>
            <person name="Copeland A."/>
            <person name="Lapidus A."/>
            <person name="Bruce D."/>
            <person name="Goodwin L."/>
            <person name="Pitluck S."/>
            <person name="Kyrpides N."/>
            <person name="Mavromatis K."/>
            <person name="Ivanova N."/>
            <person name="Zeytun A."/>
            <person name="Brettin T."/>
            <person name="Detter J.C."/>
            <person name="Tapia R."/>
            <person name="Han C."/>
            <person name="Land M."/>
            <person name="Hauser L."/>
            <person name="Markowitz V."/>
            <person name="Cheng J.-F."/>
            <person name="Hugenholtz P."/>
            <person name="Woyke T."/>
            <person name="Wu D."/>
            <person name="Gronow S."/>
            <person name="Wellnitz S."/>
            <person name="Brambilla E."/>
            <person name="Klenk H.-P."/>
            <person name="Eisen J.A."/>
        </authorList>
    </citation>
    <scope>NUCLEOTIDE SEQUENCE</scope>
    <source>
        <strain>P 36-108</strain>
    </source>
</reference>
<dbReference type="AlphaFoldDB" id="E6SW48"/>
<dbReference type="InterPro" id="IPR050834">
    <property type="entry name" value="Glycosyltransf_2"/>
</dbReference>
<dbReference type="SUPFAM" id="SSF53448">
    <property type="entry name" value="Nucleotide-diphospho-sugar transferases"/>
    <property type="match status" value="1"/>
</dbReference>
<feature type="domain" description="Glycosyltransferase 2-like" evidence="1">
    <location>
        <begin position="5"/>
        <end position="161"/>
    </location>
</feature>
<dbReference type="STRING" id="693979.Bache_0548"/>
<accession>E6SW48</accession>
<organism evidence="2 3">
    <name type="scientific">Bacteroides helcogenes (strain ATCC 35417 / DSM 20613 / JCM 6297 / CCUG 15421 / P 36-108)</name>
    <dbReference type="NCBI Taxonomy" id="693979"/>
    <lineage>
        <taxon>Bacteria</taxon>
        <taxon>Pseudomonadati</taxon>
        <taxon>Bacteroidota</taxon>
        <taxon>Bacteroidia</taxon>
        <taxon>Bacteroidales</taxon>
        <taxon>Bacteroidaceae</taxon>
        <taxon>Bacteroides</taxon>
    </lineage>
</organism>
<dbReference type="Pfam" id="PF00535">
    <property type="entry name" value="Glycos_transf_2"/>
    <property type="match status" value="1"/>
</dbReference>
<dbReference type="GO" id="GO:0016740">
    <property type="term" value="F:transferase activity"/>
    <property type="evidence" value="ECO:0007669"/>
    <property type="project" value="UniProtKB-KW"/>
</dbReference>
<keyword evidence="3" id="KW-1185">Reference proteome</keyword>
<dbReference type="InterPro" id="IPR029044">
    <property type="entry name" value="Nucleotide-diphossugar_trans"/>
</dbReference>
<dbReference type="OrthoDB" id="635429at2"/>
<evidence type="ECO:0000313" key="3">
    <source>
        <dbReference type="Proteomes" id="UP000008630"/>
    </source>
</evidence>
<keyword evidence="2" id="KW-0808">Transferase</keyword>
<dbReference type="HOGENOM" id="CLU_025996_0_6_10"/>
<name>E6SW48_BACT6</name>
<evidence type="ECO:0000259" key="1">
    <source>
        <dbReference type="Pfam" id="PF00535"/>
    </source>
</evidence>
<dbReference type="RefSeq" id="WP_013546189.1">
    <property type="nucleotide sequence ID" value="NC_014933.1"/>
</dbReference>
<gene>
    <name evidence="2" type="ordered locus">Bache_0548</name>
</gene>
<dbReference type="Gene3D" id="3.90.550.10">
    <property type="entry name" value="Spore Coat Polysaccharide Biosynthesis Protein SpsA, Chain A"/>
    <property type="match status" value="1"/>
</dbReference>
<dbReference type="PANTHER" id="PTHR43685:SF11">
    <property type="entry name" value="GLYCOSYLTRANSFERASE TAGX-RELATED"/>
    <property type="match status" value="1"/>
</dbReference>
<sequence length="310" mass="36084">MPKVSVIVPNYNHALYLNKRIDTVLAQSYRDFEVIILDDCSSDNSRDIIERYKNEEKVSAVVYNEVNGGNVFAQWDKGISMAKGDFIWIAESDDYADSHFLSATVAQIEQRKDIMLVFSASYLVDGDGGIMERDWNLKSFRSQEASKMYEGVSFVKHNMVFCNPVFNASMVLFRKSAYEAICKDLYQYKLCGDWLCWARIASLGKIIYVNRKLNYFRQHLNKVSPKAELQGLYYSEGYRVMEAVAELLSFSAYQRLVIKARMAKRLWANETMLPEYKKELIKHYSAPLWMNTFLYEFDKITNLSTLQRMI</sequence>
<evidence type="ECO:0000313" key="2">
    <source>
        <dbReference type="EMBL" id="ADV42573.1"/>
    </source>
</evidence>
<dbReference type="InterPro" id="IPR001173">
    <property type="entry name" value="Glyco_trans_2-like"/>
</dbReference>